<accession>A0A9X7WI05</accession>
<dbReference type="SUPFAM" id="SSF51338">
    <property type="entry name" value="Composite domain of metallo-dependent hydrolases"/>
    <property type="match status" value="1"/>
</dbReference>
<evidence type="ECO:0000259" key="1">
    <source>
        <dbReference type="Pfam" id="PF07969"/>
    </source>
</evidence>
<dbReference type="RefSeq" id="WP_220695672.1">
    <property type="nucleotide sequence ID" value="NZ_CP080997.1"/>
</dbReference>
<evidence type="ECO:0000313" key="3">
    <source>
        <dbReference type="Proteomes" id="UP000825008"/>
    </source>
</evidence>
<dbReference type="Pfam" id="PF07969">
    <property type="entry name" value="Amidohydro_3"/>
    <property type="match status" value="1"/>
</dbReference>
<reference evidence="2" key="1">
    <citation type="submission" date="2021-08" db="EMBL/GenBank/DDBJ databases">
        <title>Whole genome sequencing of non-tuberculosis mycobacteria type-strains.</title>
        <authorList>
            <person name="Igarashi Y."/>
            <person name="Osugi A."/>
            <person name="Mitarai S."/>
        </authorList>
    </citation>
    <scope>NUCLEOTIDE SEQUENCE</scope>
    <source>
        <strain evidence="2">JCM 30995</strain>
    </source>
</reference>
<name>A0A9X7WI05_9MYCO</name>
<dbReference type="SUPFAM" id="SSF51556">
    <property type="entry name" value="Metallo-dependent hydrolases"/>
    <property type="match status" value="1"/>
</dbReference>
<protein>
    <submittedName>
        <fullName evidence="2">Amidohydrolase family protein</fullName>
    </submittedName>
</protein>
<dbReference type="Gene3D" id="3.10.310.70">
    <property type="match status" value="1"/>
</dbReference>
<dbReference type="InterPro" id="IPR011059">
    <property type="entry name" value="Metal-dep_hydrolase_composite"/>
</dbReference>
<sequence>MLIQRAVLLDGSRVDIRLDDTIERVAPALTAQRGEDVFDARHATVIPGLHDHHVHLRSAAAALESVCLGPPQVRTLDELAAALRAAPADSDGWVRGYGYHESVAGELNAALLDSISPQLPVRVAHRSGALWVLNSAGLARAGVTEHPDGRLLRAHADPAPRLPHREPSLARLSRALAAYGVTGITDATPGHRDADIAVFAAARSAGELLQRLHCLAPAGTGAAPGITLGPTKIILDDDRLNLDALTKTLSDNHARGHGVALHCVTDAQLTVAIAAWQAAGTHAEDRIEHAAVVPDDRLADLAALGITVVTQPNFVAERGDDYLAEIEPERHHELWRVASLQRNGIPLALSTDTPFGDGDPWGAMRAAVHRVTPSGAVLGTGERISARAALQGFAGRADQPATPRRIAVGEPGDLCVLGGDPVALNAGLVEATIVAGVVVHDIR</sequence>
<proteinExistence type="predicted"/>
<dbReference type="Gene3D" id="2.30.40.10">
    <property type="entry name" value="Urease, subunit C, domain 1"/>
    <property type="match status" value="1"/>
</dbReference>
<dbReference type="Gene3D" id="3.20.20.140">
    <property type="entry name" value="Metal-dependent hydrolases"/>
    <property type="match status" value="2"/>
</dbReference>
<dbReference type="PANTHER" id="PTHR22642:SF2">
    <property type="entry name" value="PROTEIN LONG AFTER FAR-RED 3"/>
    <property type="match status" value="1"/>
</dbReference>
<dbReference type="InterPro" id="IPR032466">
    <property type="entry name" value="Metal_Hydrolase"/>
</dbReference>
<dbReference type="Proteomes" id="UP000825008">
    <property type="component" value="Chromosome"/>
</dbReference>
<dbReference type="InterPro" id="IPR013108">
    <property type="entry name" value="Amidohydro_3"/>
</dbReference>
<evidence type="ECO:0000313" key="2">
    <source>
        <dbReference type="EMBL" id="QZA08506.1"/>
    </source>
</evidence>
<feature type="domain" description="Amidohydrolase 3" evidence="1">
    <location>
        <begin position="36"/>
        <end position="440"/>
    </location>
</feature>
<gene>
    <name evidence="2" type="ORF">K3U94_04140</name>
</gene>
<dbReference type="EMBL" id="CP080997">
    <property type="protein sequence ID" value="QZA08506.1"/>
    <property type="molecule type" value="Genomic_DNA"/>
</dbReference>
<dbReference type="KEGG" id="mher:K3U94_04140"/>
<dbReference type="PANTHER" id="PTHR22642">
    <property type="entry name" value="IMIDAZOLONEPROPIONASE"/>
    <property type="match status" value="1"/>
</dbReference>
<dbReference type="AlphaFoldDB" id="A0A9X7WI05"/>
<dbReference type="GO" id="GO:0016810">
    <property type="term" value="F:hydrolase activity, acting on carbon-nitrogen (but not peptide) bonds"/>
    <property type="evidence" value="ECO:0007669"/>
    <property type="project" value="InterPro"/>
</dbReference>
<organism evidence="2 3">
    <name type="scientific">Mycolicibacter heraklionensis</name>
    <dbReference type="NCBI Taxonomy" id="512402"/>
    <lineage>
        <taxon>Bacteria</taxon>
        <taxon>Bacillati</taxon>
        <taxon>Actinomycetota</taxon>
        <taxon>Actinomycetes</taxon>
        <taxon>Mycobacteriales</taxon>
        <taxon>Mycobacteriaceae</taxon>
        <taxon>Mycolicibacter</taxon>
    </lineage>
</organism>